<organism evidence="2 3">
    <name type="scientific">Paenibacillus hemerocallicola</name>
    <dbReference type="NCBI Taxonomy" id="1172614"/>
    <lineage>
        <taxon>Bacteria</taxon>
        <taxon>Bacillati</taxon>
        <taxon>Bacillota</taxon>
        <taxon>Bacilli</taxon>
        <taxon>Bacillales</taxon>
        <taxon>Paenibacillaceae</taxon>
        <taxon>Paenibacillus</taxon>
    </lineage>
</organism>
<reference evidence="2 3" key="1">
    <citation type="submission" date="2019-05" db="EMBL/GenBank/DDBJ databases">
        <title>We sequenced the genome of Paenibacillus hemerocallicola KCTC 33185 for further insight into its adaptation and study the phylogeny of Paenibacillus.</title>
        <authorList>
            <person name="Narsing Rao M.P."/>
        </authorList>
    </citation>
    <scope>NUCLEOTIDE SEQUENCE [LARGE SCALE GENOMIC DNA]</scope>
    <source>
        <strain evidence="2 3">KCTC 33185</strain>
    </source>
</reference>
<name>A0A5C4T351_9BACL</name>
<dbReference type="Proteomes" id="UP000307943">
    <property type="component" value="Unassembled WGS sequence"/>
</dbReference>
<feature type="domain" description="Peptidase M14" evidence="1">
    <location>
        <begin position="34"/>
        <end position="159"/>
    </location>
</feature>
<comment type="caution">
    <text evidence="2">The sequence shown here is derived from an EMBL/GenBank/DDBJ whole genome shotgun (WGS) entry which is preliminary data.</text>
</comment>
<proteinExistence type="predicted"/>
<dbReference type="AlphaFoldDB" id="A0A5C4T351"/>
<evidence type="ECO:0000259" key="1">
    <source>
        <dbReference type="Pfam" id="PF00246"/>
    </source>
</evidence>
<dbReference type="Pfam" id="PF00246">
    <property type="entry name" value="Peptidase_M14"/>
    <property type="match status" value="1"/>
</dbReference>
<dbReference type="InterPro" id="IPR000834">
    <property type="entry name" value="Peptidase_M14"/>
</dbReference>
<dbReference type="Gene3D" id="3.40.630.10">
    <property type="entry name" value="Zn peptidases"/>
    <property type="match status" value="1"/>
</dbReference>
<sequence length="352" mass="38772">MRNSDLNLIPSYWKSGLEHVKETVSAVKRGQADVIARSPGGRDVYAVYYGEKQDFRRKANYNSACGAGDLSAYARKTDSTRPVVAIVGGIHGGEHEGIVAILNLIRLLETGKDFDGKENAYIRGCADRLRLVLIPCLNPDGRARVSYESMVGKTMTELRYQVQGTWTDGTLCGWPGCKAVHPIAGASGRLGGYFNDDGINIMHDHFFSPMAEETRRLMELTDREASDATVLLHGGANSPNHFMRTSYIPPAVETLQNRLVDKMEEAYRAKGIPFLPLHGNGIPSSPTPPSFNLTSALHHISGGLSMTYESNQGLDAAGCRCTHEQIYEGHFVMFEQLFRFMEETNPLFPAAN</sequence>
<accession>A0A5C4T351</accession>
<keyword evidence="3" id="KW-1185">Reference proteome</keyword>
<dbReference type="OrthoDB" id="1112800at2"/>
<dbReference type="GO" id="GO:0008270">
    <property type="term" value="F:zinc ion binding"/>
    <property type="evidence" value="ECO:0007669"/>
    <property type="project" value="InterPro"/>
</dbReference>
<dbReference type="SUPFAM" id="SSF53187">
    <property type="entry name" value="Zn-dependent exopeptidases"/>
    <property type="match status" value="1"/>
</dbReference>
<dbReference type="GO" id="GO:0004181">
    <property type="term" value="F:metallocarboxypeptidase activity"/>
    <property type="evidence" value="ECO:0007669"/>
    <property type="project" value="InterPro"/>
</dbReference>
<dbReference type="RefSeq" id="WP_139605243.1">
    <property type="nucleotide sequence ID" value="NZ_VDCQ01000045.1"/>
</dbReference>
<protein>
    <recommendedName>
        <fullName evidence="1">Peptidase M14 domain-containing protein</fullName>
    </recommendedName>
</protein>
<evidence type="ECO:0000313" key="3">
    <source>
        <dbReference type="Proteomes" id="UP000307943"/>
    </source>
</evidence>
<dbReference type="EMBL" id="VDCQ01000045">
    <property type="protein sequence ID" value="TNJ63316.1"/>
    <property type="molecule type" value="Genomic_DNA"/>
</dbReference>
<gene>
    <name evidence="2" type="ORF">FE784_26345</name>
</gene>
<evidence type="ECO:0000313" key="2">
    <source>
        <dbReference type="EMBL" id="TNJ63316.1"/>
    </source>
</evidence>
<dbReference type="GO" id="GO:0006508">
    <property type="term" value="P:proteolysis"/>
    <property type="evidence" value="ECO:0007669"/>
    <property type="project" value="InterPro"/>
</dbReference>